<evidence type="ECO:0000313" key="3">
    <source>
        <dbReference type="EMBL" id="KAF0686453.1"/>
    </source>
</evidence>
<keyword evidence="1" id="KW-0560">Oxidoreductase</keyword>
<dbReference type="SUPFAM" id="SSF51197">
    <property type="entry name" value="Clavaminate synthase-like"/>
    <property type="match status" value="1"/>
</dbReference>
<dbReference type="Proteomes" id="UP000332933">
    <property type="component" value="Unassembled WGS sequence"/>
</dbReference>
<keyword evidence="5" id="KW-1185">Reference proteome</keyword>
<dbReference type="GO" id="GO:0016491">
    <property type="term" value="F:oxidoreductase activity"/>
    <property type="evidence" value="ECO:0007669"/>
    <property type="project" value="UniProtKB-KW"/>
</dbReference>
<dbReference type="Pfam" id="PF03171">
    <property type="entry name" value="2OG-FeII_Oxy"/>
    <property type="match status" value="1"/>
</dbReference>
<dbReference type="OrthoDB" id="627829at2759"/>
<dbReference type="InterPro" id="IPR044861">
    <property type="entry name" value="IPNS-like_FE2OG_OXY"/>
</dbReference>
<dbReference type="EMBL" id="VJMH01006999">
    <property type="protein sequence ID" value="KAF0686453.1"/>
    <property type="molecule type" value="Genomic_DNA"/>
</dbReference>
<evidence type="ECO:0000259" key="2">
    <source>
        <dbReference type="PROSITE" id="PS51471"/>
    </source>
</evidence>
<protein>
    <submittedName>
        <fullName evidence="4">Aste57867_21730 protein</fullName>
    </submittedName>
</protein>
<reference evidence="3" key="2">
    <citation type="submission" date="2019-06" db="EMBL/GenBank/DDBJ databases">
        <title>Genomics analysis of Aphanomyces spp. identifies a new class of oomycete effector associated with host adaptation.</title>
        <authorList>
            <person name="Gaulin E."/>
        </authorList>
    </citation>
    <scope>NUCLEOTIDE SEQUENCE</scope>
    <source>
        <strain evidence="3">CBS 578.67</strain>
    </source>
</reference>
<sequence length="347" mass="38217">MIRGRSILRRAAALSPWRGKRLQSTKAPILPIVDLSNEAQASIDLHHAFSTYGCCYLKGHGIDVAQETRVMDAAHSLFQLPKSVKETYHRPASSDGFVRGYLGLGAESGSEDLFEVKEAFSYGYEWEGSPQNPLQGENVWPTELASSHKAGLQHFYTDIAAVSDKVCRIASVALGKPPSHFSSFCTEGDTISIMRAFHYFPYSIMDGASQTDAATFIGSSPHTDWGFITLILQDPVGGLQLFHNDSWHDVPYIPGTIFVNGGDYLSLLTQGTWVSPIHRVINDASERYSMVFFYYPTYDAKIPISPKPTAASGDGIAKFNTLLDGHQSTLDMSFGAYISSKWANVQR</sequence>
<proteinExistence type="inferred from homology"/>
<gene>
    <name evidence="4" type="primary">Aste57867_21730</name>
    <name evidence="3" type="ORF">As57867_021661</name>
    <name evidence="4" type="ORF">ASTE57867_21730</name>
</gene>
<name>A0A485LKD2_9STRA</name>
<dbReference type="Pfam" id="PF14226">
    <property type="entry name" value="DIOX_N"/>
    <property type="match status" value="1"/>
</dbReference>
<accession>A0A485LKD2</accession>
<evidence type="ECO:0000256" key="1">
    <source>
        <dbReference type="RuleBase" id="RU003682"/>
    </source>
</evidence>
<dbReference type="PROSITE" id="PS51471">
    <property type="entry name" value="FE2OG_OXY"/>
    <property type="match status" value="1"/>
</dbReference>
<dbReference type="InterPro" id="IPR050231">
    <property type="entry name" value="Iron_ascorbate_oxido_reductase"/>
</dbReference>
<dbReference type="PANTHER" id="PTHR47990">
    <property type="entry name" value="2-OXOGLUTARATE (2OG) AND FE(II)-DEPENDENT OXYGENASE SUPERFAMILY PROTEIN-RELATED"/>
    <property type="match status" value="1"/>
</dbReference>
<comment type="similarity">
    <text evidence="1">Belongs to the iron/ascorbate-dependent oxidoreductase family.</text>
</comment>
<dbReference type="InterPro" id="IPR027443">
    <property type="entry name" value="IPNS-like_sf"/>
</dbReference>
<dbReference type="AlphaFoldDB" id="A0A485LKD2"/>
<dbReference type="Gene3D" id="2.60.120.330">
    <property type="entry name" value="B-lactam Antibiotic, Isopenicillin N Synthase, Chain"/>
    <property type="match status" value="1"/>
</dbReference>
<dbReference type="GO" id="GO:0046872">
    <property type="term" value="F:metal ion binding"/>
    <property type="evidence" value="ECO:0007669"/>
    <property type="project" value="UniProtKB-KW"/>
</dbReference>
<reference evidence="4 5" key="1">
    <citation type="submission" date="2019-03" db="EMBL/GenBank/DDBJ databases">
        <authorList>
            <person name="Gaulin E."/>
            <person name="Dumas B."/>
        </authorList>
    </citation>
    <scope>NUCLEOTIDE SEQUENCE [LARGE SCALE GENOMIC DNA]</scope>
    <source>
        <strain evidence="4">CBS 568.67</strain>
    </source>
</reference>
<dbReference type="PRINTS" id="PR00682">
    <property type="entry name" value="IPNSYNTHASE"/>
</dbReference>
<organism evidence="4 5">
    <name type="scientific">Aphanomyces stellatus</name>
    <dbReference type="NCBI Taxonomy" id="120398"/>
    <lineage>
        <taxon>Eukaryota</taxon>
        <taxon>Sar</taxon>
        <taxon>Stramenopiles</taxon>
        <taxon>Oomycota</taxon>
        <taxon>Saprolegniomycetes</taxon>
        <taxon>Saprolegniales</taxon>
        <taxon>Verrucalvaceae</taxon>
        <taxon>Aphanomyces</taxon>
    </lineage>
</organism>
<evidence type="ECO:0000313" key="4">
    <source>
        <dbReference type="EMBL" id="VFT98399.1"/>
    </source>
</evidence>
<feature type="domain" description="Fe2OG dioxygenase" evidence="2">
    <location>
        <begin position="190"/>
        <end position="296"/>
    </location>
</feature>
<dbReference type="EMBL" id="CAADRA010007025">
    <property type="protein sequence ID" value="VFT98399.1"/>
    <property type="molecule type" value="Genomic_DNA"/>
</dbReference>
<keyword evidence="1" id="KW-0479">Metal-binding</keyword>
<dbReference type="InterPro" id="IPR005123">
    <property type="entry name" value="Oxoglu/Fe-dep_dioxygenase_dom"/>
</dbReference>
<keyword evidence="1" id="KW-0408">Iron</keyword>
<dbReference type="InterPro" id="IPR026992">
    <property type="entry name" value="DIOX_N"/>
</dbReference>
<evidence type="ECO:0000313" key="5">
    <source>
        <dbReference type="Proteomes" id="UP000332933"/>
    </source>
</evidence>